<accession>A0AAV6UPI2</accession>
<name>A0AAV6UPI2_9ARAC</name>
<keyword evidence="2" id="KW-1185">Reference proteome</keyword>
<dbReference type="Proteomes" id="UP000827092">
    <property type="component" value="Unassembled WGS sequence"/>
</dbReference>
<reference evidence="1 2" key="1">
    <citation type="journal article" date="2022" name="Nat. Ecol. Evol.">
        <title>A masculinizing supergene underlies an exaggerated male reproductive morph in a spider.</title>
        <authorList>
            <person name="Hendrickx F."/>
            <person name="De Corte Z."/>
            <person name="Sonet G."/>
            <person name="Van Belleghem S.M."/>
            <person name="Kostlbacher S."/>
            <person name="Vangestel C."/>
        </authorList>
    </citation>
    <scope>NUCLEOTIDE SEQUENCE [LARGE SCALE GENOMIC DNA]</scope>
    <source>
        <strain evidence="1">W744_W776</strain>
    </source>
</reference>
<evidence type="ECO:0000313" key="1">
    <source>
        <dbReference type="EMBL" id="KAG8185673.1"/>
    </source>
</evidence>
<sequence length="67" mass="8045">MASVLIWYLETLCDVPCKLTPESPTPEKQREVLNLQRRLQKRMSRETNTDLVFEDFARRRQFSEDND</sequence>
<gene>
    <name evidence="1" type="ORF">JTE90_008943</name>
</gene>
<protein>
    <submittedName>
        <fullName evidence="1">Uncharacterized protein</fullName>
    </submittedName>
</protein>
<proteinExistence type="predicted"/>
<comment type="caution">
    <text evidence="1">The sequence shown here is derived from an EMBL/GenBank/DDBJ whole genome shotgun (WGS) entry which is preliminary data.</text>
</comment>
<dbReference type="EMBL" id="JAFNEN010000327">
    <property type="protein sequence ID" value="KAG8185673.1"/>
    <property type="molecule type" value="Genomic_DNA"/>
</dbReference>
<dbReference type="AlphaFoldDB" id="A0AAV6UPI2"/>
<organism evidence="1 2">
    <name type="scientific">Oedothorax gibbosus</name>
    <dbReference type="NCBI Taxonomy" id="931172"/>
    <lineage>
        <taxon>Eukaryota</taxon>
        <taxon>Metazoa</taxon>
        <taxon>Ecdysozoa</taxon>
        <taxon>Arthropoda</taxon>
        <taxon>Chelicerata</taxon>
        <taxon>Arachnida</taxon>
        <taxon>Araneae</taxon>
        <taxon>Araneomorphae</taxon>
        <taxon>Entelegynae</taxon>
        <taxon>Araneoidea</taxon>
        <taxon>Linyphiidae</taxon>
        <taxon>Erigoninae</taxon>
        <taxon>Oedothorax</taxon>
    </lineage>
</organism>
<evidence type="ECO:0000313" key="2">
    <source>
        <dbReference type="Proteomes" id="UP000827092"/>
    </source>
</evidence>